<dbReference type="SUPFAM" id="SSF56801">
    <property type="entry name" value="Acetyl-CoA synthetase-like"/>
    <property type="match status" value="1"/>
</dbReference>
<dbReference type="OrthoDB" id="580775at2"/>
<accession>A0A366FNQ5</accession>
<dbReference type="Gene3D" id="3.30.300.30">
    <property type="match status" value="1"/>
</dbReference>
<dbReference type="PANTHER" id="PTHR43845">
    <property type="entry name" value="BLR5969 PROTEIN"/>
    <property type="match status" value="1"/>
</dbReference>
<dbReference type="RefSeq" id="WP_113888519.1">
    <property type="nucleotide sequence ID" value="NZ_QNRK01000006.1"/>
</dbReference>
<dbReference type="EMBL" id="QNRK01000006">
    <property type="protein sequence ID" value="RBP16197.1"/>
    <property type="molecule type" value="Genomic_DNA"/>
</dbReference>
<gene>
    <name evidence="2" type="ORF">DFR50_106159</name>
</gene>
<keyword evidence="3" id="KW-1185">Reference proteome</keyword>
<feature type="domain" description="AMP-dependent synthetase/ligase" evidence="1">
    <location>
        <begin position="106"/>
        <end position="265"/>
    </location>
</feature>
<dbReference type="GO" id="GO:0016874">
    <property type="term" value="F:ligase activity"/>
    <property type="evidence" value="ECO:0007669"/>
    <property type="project" value="UniProtKB-KW"/>
</dbReference>
<dbReference type="InterPro" id="IPR045851">
    <property type="entry name" value="AMP-bd_C_sf"/>
</dbReference>
<dbReference type="PANTHER" id="PTHR43845:SF1">
    <property type="entry name" value="BLR5969 PROTEIN"/>
    <property type="match status" value="1"/>
</dbReference>
<evidence type="ECO:0000259" key="1">
    <source>
        <dbReference type="Pfam" id="PF00501"/>
    </source>
</evidence>
<evidence type="ECO:0000313" key="2">
    <source>
        <dbReference type="EMBL" id="RBP16197.1"/>
    </source>
</evidence>
<reference evidence="2 3" key="1">
    <citation type="submission" date="2018-06" db="EMBL/GenBank/DDBJ databases">
        <title>Genomic Encyclopedia of Type Strains, Phase IV (KMG-IV): sequencing the most valuable type-strain genomes for metagenomic binning, comparative biology and taxonomic classification.</title>
        <authorList>
            <person name="Goeker M."/>
        </authorList>
    </citation>
    <scope>NUCLEOTIDE SEQUENCE [LARGE SCALE GENOMIC DNA]</scope>
    <source>
        <strain evidence="2 3">DSM 24875</strain>
    </source>
</reference>
<organism evidence="2 3">
    <name type="scientific">Roseiarcus fermentans</name>
    <dbReference type="NCBI Taxonomy" id="1473586"/>
    <lineage>
        <taxon>Bacteria</taxon>
        <taxon>Pseudomonadati</taxon>
        <taxon>Pseudomonadota</taxon>
        <taxon>Alphaproteobacteria</taxon>
        <taxon>Hyphomicrobiales</taxon>
        <taxon>Roseiarcaceae</taxon>
        <taxon>Roseiarcus</taxon>
    </lineage>
</organism>
<protein>
    <submittedName>
        <fullName evidence="2">Phenylacetate-CoA ligase</fullName>
    </submittedName>
</protein>
<proteinExistence type="predicted"/>
<sequence>MSDVARFERLRDRLGALHGRSPALARQIGDVDISSLRAPADLAAIPVLRKSALADMQRAAPPFGALAAAPTDAFLRLFASPGGIYEPEQAGADPWGAARAFAAAGVARGDIVVNCFSYHLTPGGRILESGAMALGCPVIPAGPGNTEQLIAAIAHLRPSVYAGPPDFLKIVLDKARTLRADVSSLTKALVSSAALPPTLRAELEGAGIRTRQAYATADLGAIAWETDDTNGNLMPGLAVNDDLIVEIVTPGTDDPAPAGKVGEVVATRLVGDYSLLRFATGDLSQWAAPGRLRGWMGRADQSTKVRGLFVHPGQVVEAGKRHAGLGAVRLVVTRTGEQDAMTLHAETPAASDALAAAVAATLQALTKLRGEVRLVAPGALPNDGKIISDERPVE</sequence>
<keyword evidence="2" id="KW-0436">Ligase</keyword>
<dbReference type="InterPro" id="IPR000873">
    <property type="entry name" value="AMP-dep_synth/lig_dom"/>
</dbReference>
<evidence type="ECO:0000313" key="3">
    <source>
        <dbReference type="Proteomes" id="UP000253529"/>
    </source>
</evidence>
<dbReference type="Proteomes" id="UP000253529">
    <property type="component" value="Unassembled WGS sequence"/>
</dbReference>
<dbReference type="Gene3D" id="3.40.50.12780">
    <property type="entry name" value="N-terminal domain of ligase-like"/>
    <property type="match status" value="1"/>
</dbReference>
<dbReference type="AlphaFoldDB" id="A0A366FNQ5"/>
<dbReference type="InterPro" id="IPR042099">
    <property type="entry name" value="ANL_N_sf"/>
</dbReference>
<dbReference type="Pfam" id="PF00501">
    <property type="entry name" value="AMP-binding"/>
    <property type="match status" value="1"/>
</dbReference>
<comment type="caution">
    <text evidence="2">The sequence shown here is derived from an EMBL/GenBank/DDBJ whole genome shotgun (WGS) entry which is preliminary data.</text>
</comment>
<name>A0A366FNQ5_9HYPH</name>